<accession>A0A1W0WYJ2</accession>
<gene>
    <name evidence="11" type="ORF">BV898_05835</name>
</gene>
<dbReference type="GO" id="GO:0004930">
    <property type="term" value="F:G protein-coupled receptor activity"/>
    <property type="evidence" value="ECO:0007669"/>
    <property type="project" value="UniProtKB-KW"/>
</dbReference>
<keyword evidence="5 9" id="KW-0472">Membrane</keyword>
<dbReference type="Pfam" id="PF00001">
    <property type="entry name" value="7tm_1"/>
    <property type="match status" value="1"/>
</dbReference>
<evidence type="ECO:0000256" key="8">
    <source>
        <dbReference type="SAM" id="MobiDB-lite"/>
    </source>
</evidence>
<feature type="transmembrane region" description="Helical" evidence="9">
    <location>
        <begin position="189"/>
        <end position="212"/>
    </location>
</feature>
<evidence type="ECO:0000256" key="3">
    <source>
        <dbReference type="ARBA" id="ARBA00022989"/>
    </source>
</evidence>
<organism evidence="11 12">
    <name type="scientific">Hypsibius exemplaris</name>
    <name type="common">Freshwater tardigrade</name>
    <dbReference type="NCBI Taxonomy" id="2072580"/>
    <lineage>
        <taxon>Eukaryota</taxon>
        <taxon>Metazoa</taxon>
        <taxon>Ecdysozoa</taxon>
        <taxon>Tardigrada</taxon>
        <taxon>Eutardigrada</taxon>
        <taxon>Parachela</taxon>
        <taxon>Hypsibioidea</taxon>
        <taxon>Hypsibiidae</taxon>
        <taxon>Hypsibius</taxon>
    </lineage>
</organism>
<comment type="subcellular location">
    <subcellularLocation>
        <location evidence="1">Membrane</location>
        <topology evidence="1">Multi-pass membrane protein</topology>
    </subcellularLocation>
</comment>
<feature type="transmembrane region" description="Helical" evidence="9">
    <location>
        <begin position="27"/>
        <end position="51"/>
    </location>
</feature>
<evidence type="ECO:0000256" key="1">
    <source>
        <dbReference type="ARBA" id="ARBA00004141"/>
    </source>
</evidence>
<feature type="transmembrane region" description="Helical" evidence="9">
    <location>
        <begin position="106"/>
        <end position="128"/>
    </location>
</feature>
<dbReference type="SUPFAM" id="SSF81321">
    <property type="entry name" value="Family A G protein-coupled receptor-like"/>
    <property type="match status" value="1"/>
</dbReference>
<dbReference type="AlphaFoldDB" id="A0A1W0WYJ2"/>
<feature type="domain" description="G-protein coupled receptors family 1 profile" evidence="10">
    <location>
        <begin position="42"/>
        <end position="346"/>
    </location>
</feature>
<dbReference type="PROSITE" id="PS50262">
    <property type="entry name" value="G_PROTEIN_RECEP_F1_2"/>
    <property type="match status" value="1"/>
</dbReference>
<feature type="transmembrane region" description="Helical" evidence="9">
    <location>
        <begin position="63"/>
        <end position="86"/>
    </location>
</feature>
<proteinExistence type="predicted"/>
<dbReference type="Gene3D" id="1.20.1070.10">
    <property type="entry name" value="Rhodopsin 7-helix transmembrane proteins"/>
    <property type="match status" value="1"/>
</dbReference>
<dbReference type="PANTHER" id="PTHR45695:SF9">
    <property type="entry name" value="LEUCOKININ RECEPTOR"/>
    <property type="match status" value="1"/>
</dbReference>
<name>A0A1W0WYJ2_HYPEX</name>
<feature type="transmembrane region" description="Helical" evidence="9">
    <location>
        <begin position="290"/>
        <end position="316"/>
    </location>
</feature>
<evidence type="ECO:0000256" key="2">
    <source>
        <dbReference type="ARBA" id="ARBA00022692"/>
    </source>
</evidence>
<sequence length="407" mass="46728">MFNDSANDSQSPNHTDVDYSTGRGLRIVTWLALIIMLLAIFINGVCLLLFVREKKLRTNFGIYIIHLTVCDLFYTTFSMGNFIIMNYLEYWPFGITYCAVYKWAEWLSAAAMTHIILITAIDRAFALIHPLDYRQHRGWHSRRMIGRMMLGMYVYLNVCVCPIIIMNWWTQTDPRTCEVTLETELKRWWSTAVNFVNYVFPHVLLIFIYVFIAVKFRERLKRTSGAVGPGAVGQTPCTPRPTAEASPTRLTVPTASQQCSALSTRPSLTANPPPFPFPLRHRHRLEKDRAVFLLFTYLSISMTVCWLPADVFWIWYNIDPQIYQFVVAMVTSLLQYLTAATNPILYQAGNKEMRGALLRLFVCRGNCPKPSKPSKVSDVSVVHSPFLTLKDSVVAFIFPGHHERVVF</sequence>
<dbReference type="EMBL" id="MTYJ01000032">
    <property type="protein sequence ID" value="OQV20284.1"/>
    <property type="molecule type" value="Genomic_DNA"/>
</dbReference>
<dbReference type="SMART" id="SM01381">
    <property type="entry name" value="7TM_GPCR_Srsx"/>
    <property type="match status" value="1"/>
</dbReference>
<dbReference type="Proteomes" id="UP000192578">
    <property type="component" value="Unassembled WGS sequence"/>
</dbReference>
<dbReference type="PRINTS" id="PR00237">
    <property type="entry name" value="GPCRRHODOPSN"/>
</dbReference>
<feature type="transmembrane region" description="Helical" evidence="9">
    <location>
        <begin position="322"/>
        <end position="345"/>
    </location>
</feature>
<comment type="caution">
    <text evidence="11">The sequence shown here is derived from an EMBL/GenBank/DDBJ whole genome shotgun (WGS) entry which is preliminary data.</text>
</comment>
<keyword evidence="2 9" id="KW-0812">Transmembrane</keyword>
<evidence type="ECO:0000256" key="9">
    <source>
        <dbReference type="SAM" id="Phobius"/>
    </source>
</evidence>
<keyword evidence="6" id="KW-0675">Receptor</keyword>
<evidence type="ECO:0000259" key="10">
    <source>
        <dbReference type="PROSITE" id="PS50262"/>
    </source>
</evidence>
<keyword evidence="4" id="KW-0297">G-protein coupled receptor</keyword>
<evidence type="ECO:0000256" key="7">
    <source>
        <dbReference type="ARBA" id="ARBA00023224"/>
    </source>
</evidence>
<dbReference type="InterPro" id="IPR000276">
    <property type="entry name" value="GPCR_Rhodpsn"/>
</dbReference>
<keyword evidence="3 9" id="KW-1133">Transmembrane helix</keyword>
<evidence type="ECO:0000313" key="12">
    <source>
        <dbReference type="Proteomes" id="UP000192578"/>
    </source>
</evidence>
<dbReference type="PANTHER" id="PTHR45695">
    <property type="entry name" value="LEUCOKININ RECEPTOR-RELATED"/>
    <property type="match status" value="1"/>
</dbReference>
<dbReference type="InterPro" id="IPR017452">
    <property type="entry name" value="GPCR_Rhodpsn_7TM"/>
</dbReference>
<keyword evidence="7" id="KW-0807">Transducer</keyword>
<feature type="transmembrane region" description="Helical" evidence="9">
    <location>
        <begin position="149"/>
        <end position="169"/>
    </location>
</feature>
<dbReference type="OrthoDB" id="10044919at2759"/>
<evidence type="ECO:0000313" key="11">
    <source>
        <dbReference type="EMBL" id="OQV20284.1"/>
    </source>
</evidence>
<feature type="region of interest" description="Disordered" evidence="8">
    <location>
        <begin position="225"/>
        <end position="252"/>
    </location>
</feature>
<evidence type="ECO:0000256" key="6">
    <source>
        <dbReference type="ARBA" id="ARBA00023170"/>
    </source>
</evidence>
<keyword evidence="12" id="KW-1185">Reference proteome</keyword>
<dbReference type="CDD" id="cd00637">
    <property type="entry name" value="7tm_classA_rhodopsin-like"/>
    <property type="match status" value="1"/>
</dbReference>
<protein>
    <recommendedName>
        <fullName evidence="10">G-protein coupled receptors family 1 profile domain-containing protein</fullName>
    </recommendedName>
</protein>
<evidence type="ECO:0000256" key="5">
    <source>
        <dbReference type="ARBA" id="ARBA00023136"/>
    </source>
</evidence>
<reference evidence="12" key="1">
    <citation type="submission" date="2017-01" db="EMBL/GenBank/DDBJ databases">
        <title>Comparative genomics of anhydrobiosis in the tardigrade Hypsibius dujardini.</title>
        <authorList>
            <person name="Yoshida Y."/>
            <person name="Koutsovoulos G."/>
            <person name="Laetsch D."/>
            <person name="Stevens L."/>
            <person name="Kumar S."/>
            <person name="Horikawa D."/>
            <person name="Ishino K."/>
            <person name="Komine S."/>
            <person name="Tomita M."/>
            <person name="Blaxter M."/>
            <person name="Arakawa K."/>
        </authorList>
    </citation>
    <scope>NUCLEOTIDE SEQUENCE [LARGE SCALE GENOMIC DNA]</scope>
    <source>
        <strain evidence="12">Z151</strain>
    </source>
</reference>
<dbReference type="GO" id="GO:0005886">
    <property type="term" value="C:plasma membrane"/>
    <property type="evidence" value="ECO:0007669"/>
    <property type="project" value="TreeGrafter"/>
</dbReference>
<evidence type="ECO:0000256" key="4">
    <source>
        <dbReference type="ARBA" id="ARBA00023040"/>
    </source>
</evidence>